<comment type="caution">
    <text evidence="1">The sequence shown here is derived from an EMBL/GenBank/DDBJ whole genome shotgun (WGS) entry which is preliminary data.</text>
</comment>
<dbReference type="AlphaFoldDB" id="A0A848AW63"/>
<organism evidence="1 2">
    <name type="scientific">Victivallis vadensis</name>
    <dbReference type="NCBI Taxonomy" id="172901"/>
    <lineage>
        <taxon>Bacteria</taxon>
        <taxon>Pseudomonadati</taxon>
        <taxon>Lentisphaerota</taxon>
        <taxon>Lentisphaeria</taxon>
        <taxon>Victivallales</taxon>
        <taxon>Victivallaceae</taxon>
        <taxon>Victivallis</taxon>
    </lineage>
</organism>
<evidence type="ECO:0000313" key="1">
    <source>
        <dbReference type="EMBL" id="NMD85182.1"/>
    </source>
</evidence>
<gene>
    <name evidence="1" type="ORF">HF882_01140</name>
</gene>
<dbReference type="EMBL" id="JABAEW010000002">
    <property type="protein sequence ID" value="NMD85182.1"/>
    <property type="molecule type" value="Genomic_DNA"/>
</dbReference>
<protein>
    <submittedName>
        <fullName evidence="1">Uncharacterized protein</fullName>
    </submittedName>
</protein>
<reference evidence="1 2" key="1">
    <citation type="submission" date="2020-04" db="EMBL/GenBank/DDBJ databases">
        <authorList>
            <person name="Hitch T.C.A."/>
            <person name="Wylensek D."/>
            <person name="Clavel T."/>
        </authorList>
    </citation>
    <scope>NUCLEOTIDE SEQUENCE [LARGE SCALE GENOMIC DNA]</scope>
    <source>
        <strain evidence="1 2">COR2-253-APC-1A</strain>
    </source>
</reference>
<name>A0A848AW63_9BACT</name>
<accession>A0A848AW63</accession>
<dbReference type="RefSeq" id="WP_168961262.1">
    <property type="nucleotide sequence ID" value="NZ_JABAEW010000002.1"/>
</dbReference>
<sequence>MGLDIYLLRKVYIGAGCGSRWLKIEGALDIRKNGKNVPVELNRIWEITECVGYWRKFAPLHQWMLENALSGENDCLEHVISQEVILKLKAGCEKIVSAEKDWIAPAKEVFPYLHFEKADPDQLEEFLSDIIYTNQILLNLPEEYPDAVYCYKASW</sequence>
<proteinExistence type="predicted"/>
<evidence type="ECO:0000313" key="2">
    <source>
        <dbReference type="Proteomes" id="UP000576225"/>
    </source>
</evidence>
<dbReference type="Proteomes" id="UP000576225">
    <property type="component" value="Unassembled WGS sequence"/>
</dbReference>